<gene>
    <name evidence="1" type="ORF">MNY72_07240</name>
</gene>
<dbReference type="RefSeq" id="WP_052956382.1">
    <property type="nucleotide sequence ID" value="NZ_CAWMFK010000002.1"/>
</dbReference>
<dbReference type="Proteomes" id="UP000829116">
    <property type="component" value="Chromosome"/>
</dbReference>
<organism evidence="1 2">
    <name type="scientific">Moellerella wisconsensis</name>
    <dbReference type="NCBI Taxonomy" id="158849"/>
    <lineage>
        <taxon>Bacteria</taxon>
        <taxon>Pseudomonadati</taxon>
        <taxon>Pseudomonadota</taxon>
        <taxon>Gammaproteobacteria</taxon>
        <taxon>Enterobacterales</taxon>
        <taxon>Morganellaceae</taxon>
        <taxon>Moellerella</taxon>
    </lineage>
</organism>
<name>A0A9Q8Q429_9GAMM</name>
<accession>A0A9Q8Q429</accession>
<dbReference type="EMBL" id="CP093245">
    <property type="protein sequence ID" value="UNH32065.1"/>
    <property type="molecule type" value="Genomic_DNA"/>
</dbReference>
<dbReference type="GeneID" id="79717065"/>
<proteinExistence type="predicted"/>
<protein>
    <submittedName>
        <fullName evidence="1">Uncharacterized protein</fullName>
    </submittedName>
</protein>
<sequence>MNTLLDQLISELINVTKKYSENDDITVGIPQLTENNLKIQFHFADKNGLDITFNTIKLAENSV</sequence>
<dbReference type="AlphaFoldDB" id="A0A9Q8Q429"/>
<evidence type="ECO:0000313" key="1">
    <source>
        <dbReference type="EMBL" id="UNH32065.1"/>
    </source>
</evidence>
<evidence type="ECO:0000313" key="2">
    <source>
        <dbReference type="Proteomes" id="UP000829116"/>
    </source>
</evidence>
<reference evidence="1" key="1">
    <citation type="submission" date="2022-03" db="EMBL/GenBank/DDBJ databases">
        <title>ESBL-producing Moellerella wisconsensis and Escherichia marmotae isolated from wild game meat.</title>
        <authorList>
            <person name="Biggel M."/>
        </authorList>
    </citation>
    <scope>NUCLEOTIDE SEQUENCE</scope>
    <source>
        <strain evidence="1">W51</strain>
    </source>
</reference>